<keyword evidence="1" id="KW-0812">Transmembrane</keyword>
<accession>A0ABY5VJP9</accession>
<evidence type="ECO:0000313" key="2">
    <source>
        <dbReference type="EMBL" id="UWP60789.1"/>
    </source>
</evidence>
<dbReference type="RefSeq" id="WP_044982970.1">
    <property type="nucleotide sequence ID" value="NZ_CABLBR010000003.1"/>
</dbReference>
<organism evidence="2 3">
    <name type="scientific">Ruminococcus gauvreauii</name>
    <dbReference type="NCBI Taxonomy" id="438033"/>
    <lineage>
        <taxon>Bacteria</taxon>
        <taxon>Bacillati</taxon>
        <taxon>Bacillota</taxon>
        <taxon>Clostridia</taxon>
        <taxon>Eubacteriales</taxon>
        <taxon>Oscillospiraceae</taxon>
        <taxon>Ruminococcus</taxon>
    </lineage>
</organism>
<gene>
    <name evidence="2" type="ORF">NQ502_07065</name>
</gene>
<sequence length="180" mass="20211">MNKSQMAIMISKSIQIIQLICGCFITFLFGLTAIYSMFDMEKDGAGTIIIMWILTLIGAAIIFFGLKRKKILKEYKRYAAQLSTDPTGSIENLASASGSSQDEVYKNLNYMIKKKYFADAYIDKQKNRIVICSKRSGQYDKPLVNKNIEYTTVTCKNCGGINKIPKGQVCECEYCGSPIQ</sequence>
<protein>
    <submittedName>
        <fullName evidence="2">Uncharacterized protein</fullName>
    </submittedName>
</protein>
<keyword evidence="1" id="KW-0472">Membrane</keyword>
<keyword evidence="3" id="KW-1185">Reference proteome</keyword>
<dbReference type="EMBL" id="CP102290">
    <property type="protein sequence ID" value="UWP60789.1"/>
    <property type="molecule type" value="Genomic_DNA"/>
</dbReference>
<proteinExistence type="predicted"/>
<reference evidence="2" key="1">
    <citation type="journal article" date="2022" name="Cell">
        <title>Design, construction, and in vivo augmentation of a complex gut microbiome.</title>
        <authorList>
            <person name="Cheng A.G."/>
            <person name="Ho P.Y."/>
            <person name="Aranda-Diaz A."/>
            <person name="Jain S."/>
            <person name="Yu F.B."/>
            <person name="Meng X."/>
            <person name="Wang M."/>
            <person name="Iakiviak M."/>
            <person name="Nagashima K."/>
            <person name="Zhao A."/>
            <person name="Murugkar P."/>
            <person name="Patil A."/>
            <person name="Atabakhsh K."/>
            <person name="Weakley A."/>
            <person name="Yan J."/>
            <person name="Brumbaugh A.R."/>
            <person name="Higginbottom S."/>
            <person name="Dimas A."/>
            <person name="Shiver A.L."/>
            <person name="Deutschbauer A."/>
            <person name="Neff N."/>
            <person name="Sonnenburg J.L."/>
            <person name="Huang K.C."/>
            <person name="Fischbach M.A."/>
        </authorList>
    </citation>
    <scope>NUCLEOTIDE SEQUENCE</scope>
    <source>
        <strain evidence="2">DSM 19829</strain>
    </source>
</reference>
<evidence type="ECO:0000256" key="1">
    <source>
        <dbReference type="SAM" id="Phobius"/>
    </source>
</evidence>
<feature type="transmembrane region" description="Helical" evidence="1">
    <location>
        <begin position="44"/>
        <end position="66"/>
    </location>
</feature>
<keyword evidence="1" id="KW-1133">Transmembrane helix</keyword>
<name>A0ABY5VJP9_9FIRM</name>
<evidence type="ECO:0000313" key="3">
    <source>
        <dbReference type="Proteomes" id="UP001060164"/>
    </source>
</evidence>
<feature type="transmembrane region" description="Helical" evidence="1">
    <location>
        <begin position="16"/>
        <end position="38"/>
    </location>
</feature>
<dbReference type="Proteomes" id="UP001060164">
    <property type="component" value="Chromosome"/>
</dbReference>
<dbReference type="PROSITE" id="PS51257">
    <property type="entry name" value="PROKAR_LIPOPROTEIN"/>
    <property type="match status" value="1"/>
</dbReference>